<dbReference type="SMART" id="SM00717">
    <property type="entry name" value="SANT"/>
    <property type="match status" value="1"/>
</dbReference>
<dbReference type="PROSITE" id="PS50090">
    <property type="entry name" value="MYB_LIKE"/>
    <property type="match status" value="1"/>
</dbReference>
<feature type="compositionally biased region" description="Polar residues" evidence="1">
    <location>
        <begin position="335"/>
        <end position="367"/>
    </location>
</feature>
<feature type="region of interest" description="Disordered" evidence="1">
    <location>
        <begin position="480"/>
        <end position="510"/>
    </location>
</feature>
<feature type="region of interest" description="Disordered" evidence="1">
    <location>
        <begin position="335"/>
        <end position="377"/>
    </location>
</feature>
<dbReference type="PROSITE" id="PS51294">
    <property type="entry name" value="HTH_MYB"/>
    <property type="match status" value="1"/>
</dbReference>
<organism evidence="4 5">
    <name type="scientific">Macleaya cordata</name>
    <name type="common">Five-seeded plume-poppy</name>
    <name type="synonym">Bocconia cordata</name>
    <dbReference type="NCBI Taxonomy" id="56857"/>
    <lineage>
        <taxon>Eukaryota</taxon>
        <taxon>Viridiplantae</taxon>
        <taxon>Streptophyta</taxon>
        <taxon>Embryophyta</taxon>
        <taxon>Tracheophyta</taxon>
        <taxon>Spermatophyta</taxon>
        <taxon>Magnoliopsida</taxon>
        <taxon>Ranunculales</taxon>
        <taxon>Papaveraceae</taxon>
        <taxon>Papaveroideae</taxon>
        <taxon>Macleaya</taxon>
    </lineage>
</organism>
<dbReference type="Gene3D" id="1.10.10.60">
    <property type="entry name" value="Homeodomain-like"/>
    <property type="match status" value="1"/>
</dbReference>
<dbReference type="InterPro" id="IPR009057">
    <property type="entry name" value="Homeodomain-like_sf"/>
</dbReference>
<dbReference type="EMBL" id="MVGT01004037">
    <property type="protein sequence ID" value="OVA01852.1"/>
    <property type="molecule type" value="Genomic_DNA"/>
</dbReference>
<keyword evidence="5" id="KW-1185">Reference proteome</keyword>
<feature type="domain" description="HTH myb-type" evidence="3">
    <location>
        <begin position="200"/>
        <end position="255"/>
    </location>
</feature>
<dbReference type="InterPro" id="IPR017930">
    <property type="entry name" value="Myb_dom"/>
</dbReference>
<comment type="caution">
    <text evidence="4">The sequence shown here is derived from an EMBL/GenBank/DDBJ whole genome shotgun (WGS) entry which is preliminary data.</text>
</comment>
<gene>
    <name evidence="4" type="ORF">BVC80_9075g101</name>
</gene>
<reference evidence="4 5" key="1">
    <citation type="journal article" date="2017" name="Mol. Plant">
        <title>The Genome of Medicinal Plant Macleaya cordata Provides New Insights into Benzylisoquinoline Alkaloids Metabolism.</title>
        <authorList>
            <person name="Liu X."/>
            <person name="Liu Y."/>
            <person name="Huang P."/>
            <person name="Ma Y."/>
            <person name="Qing Z."/>
            <person name="Tang Q."/>
            <person name="Cao H."/>
            <person name="Cheng P."/>
            <person name="Zheng Y."/>
            <person name="Yuan Z."/>
            <person name="Zhou Y."/>
            <person name="Liu J."/>
            <person name="Tang Z."/>
            <person name="Zhuo Y."/>
            <person name="Zhang Y."/>
            <person name="Yu L."/>
            <person name="Huang J."/>
            <person name="Yang P."/>
            <person name="Peng Q."/>
            <person name="Zhang J."/>
            <person name="Jiang W."/>
            <person name="Zhang Z."/>
            <person name="Lin K."/>
            <person name="Ro D.K."/>
            <person name="Chen X."/>
            <person name="Xiong X."/>
            <person name="Shang Y."/>
            <person name="Huang S."/>
            <person name="Zeng J."/>
        </authorList>
    </citation>
    <scope>NUCLEOTIDE SEQUENCE [LARGE SCALE GENOMIC DNA]</scope>
    <source>
        <strain evidence="5">cv. BLH2017</strain>
        <tissue evidence="4">Root</tissue>
    </source>
</reference>
<evidence type="ECO:0000313" key="5">
    <source>
        <dbReference type="Proteomes" id="UP000195402"/>
    </source>
</evidence>
<dbReference type="OMA" id="HSMTEMP"/>
<dbReference type="AlphaFoldDB" id="A0A200PUI2"/>
<proteinExistence type="predicted"/>
<feature type="domain" description="Myb-like" evidence="2">
    <location>
        <begin position="198"/>
        <end position="251"/>
    </location>
</feature>
<evidence type="ECO:0000259" key="3">
    <source>
        <dbReference type="PROSITE" id="PS51294"/>
    </source>
</evidence>
<evidence type="ECO:0000259" key="2">
    <source>
        <dbReference type="PROSITE" id="PS50090"/>
    </source>
</evidence>
<dbReference type="STRING" id="56857.A0A200PUI2"/>
<dbReference type="OrthoDB" id="608866at2759"/>
<dbReference type="SUPFAM" id="SSF46689">
    <property type="entry name" value="Homeodomain-like"/>
    <property type="match status" value="1"/>
</dbReference>
<feature type="region of interest" description="Disordered" evidence="1">
    <location>
        <begin position="527"/>
        <end position="586"/>
    </location>
</feature>
<dbReference type="PANTHER" id="PTHR47206:SF1">
    <property type="entry name" value="HOMEODOMAIN-LIKE SUPERFAMILY PROTEIN"/>
    <property type="match status" value="1"/>
</dbReference>
<feature type="region of interest" description="Disordered" evidence="1">
    <location>
        <begin position="179"/>
        <end position="200"/>
    </location>
</feature>
<name>A0A200PUI2_MACCD</name>
<accession>A0A200PUI2</accession>
<dbReference type="Pfam" id="PF00249">
    <property type="entry name" value="Myb_DNA-binding"/>
    <property type="match status" value="1"/>
</dbReference>
<feature type="region of interest" description="Disordered" evidence="1">
    <location>
        <begin position="144"/>
        <end position="165"/>
    </location>
</feature>
<dbReference type="FunCoup" id="A0A200PUI2">
    <property type="interactions" value="320"/>
</dbReference>
<dbReference type="CDD" id="cd11660">
    <property type="entry name" value="SANT_TRF"/>
    <property type="match status" value="1"/>
</dbReference>
<dbReference type="InParanoid" id="A0A200PUI2"/>
<feature type="compositionally biased region" description="Polar residues" evidence="1">
    <location>
        <begin position="542"/>
        <end position="556"/>
    </location>
</feature>
<evidence type="ECO:0000256" key="1">
    <source>
        <dbReference type="SAM" id="MobiDB-lite"/>
    </source>
</evidence>
<dbReference type="Proteomes" id="UP000195402">
    <property type="component" value="Unassembled WGS sequence"/>
</dbReference>
<protein>
    <submittedName>
        <fullName evidence="4">SANT/Myb domain</fullName>
    </submittedName>
</protein>
<sequence length="586" mass="61236">MDESNNTKTKKGLISEDDVALVLRRYNAPTVLAVLREVAQFPDVKIDWNALVKKTSTGISNAREYQMLWRHLAYCDMLGEKVEEAEPLDDDSDLEYELEAFPPVSDEASVEAAACVKVMLASGLPDDSGPPNRATVEAPLTINIPNGQATRDPSDNPQPSCSKGTNITVSVSVQKQPLPTVTTAEGLDGSGSAAGGLPARRKRKPWTLEEDMELIAAVQKCGERNWANILKGDFKGERTASQLSQRWSIIRKRQANSNPGGVSNPTGSQLSETQLATRNALSLALNMPEYSSLSAVGATNLVTPAVPAASTEAAVVSGAPLEANTKSTASNIVSHQNQQAPLQTATSLPKATSNTTATKSRVTTKKPTSFPVKSPVGPNPMIQAAAVAAGARIATPSTAKSHLKAAQSKNAVHIRPGGNPLIKPSVPGGTKPVAPRPNVHYIRTGLTSASPPASTYSTVVPSILPPPAVTAQVPSVSAHTSASCGTPAEGKSTNVITTGGVGSSSKEEEVKPAEEMNVDCAADVVQDSGQGDQAALPDTEMVTENPTAENLGNSSKVVADENVPMDVDNNQIESETAKKMNSPAAN</sequence>
<dbReference type="InterPro" id="IPR001005">
    <property type="entry name" value="SANT/Myb"/>
</dbReference>
<evidence type="ECO:0000313" key="4">
    <source>
        <dbReference type="EMBL" id="OVA01852.1"/>
    </source>
</evidence>
<dbReference type="PANTHER" id="PTHR47206">
    <property type="entry name" value="HOMEODOMAIN-LIKE SUPERFAMILY PROTEIN"/>
    <property type="match status" value="1"/>
</dbReference>